<evidence type="ECO:0000256" key="2">
    <source>
        <dbReference type="ARBA" id="ARBA00022737"/>
    </source>
</evidence>
<dbReference type="SMART" id="SM00355">
    <property type="entry name" value="ZnF_C2H2"/>
    <property type="match status" value="6"/>
</dbReference>
<feature type="compositionally biased region" description="Basic and acidic residues" evidence="6">
    <location>
        <begin position="324"/>
        <end position="350"/>
    </location>
</feature>
<evidence type="ECO:0000259" key="7">
    <source>
        <dbReference type="PROSITE" id="PS50157"/>
    </source>
</evidence>
<evidence type="ECO:0000313" key="9">
    <source>
        <dbReference type="Proteomes" id="UP000007798"/>
    </source>
</evidence>
<reference evidence="8 9" key="1">
    <citation type="journal article" date="2007" name="Nature">
        <title>Evolution of genes and genomes on the Drosophila phylogeny.</title>
        <authorList>
            <consortium name="Drosophila 12 Genomes Consortium"/>
            <person name="Clark A.G."/>
            <person name="Eisen M.B."/>
            <person name="Smith D.R."/>
            <person name="Bergman C.M."/>
            <person name="Oliver B."/>
            <person name="Markow T.A."/>
            <person name="Kaufman T.C."/>
            <person name="Kellis M."/>
            <person name="Gelbart W."/>
            <person name="Iyer V.N."/>
            <person name="Pollard D.A."/>
            <person name="Sackton T.B."/>
            <person name="Larracuente A.M."/>
            <person name="Singh N.D."/>
            <person name="Abad J.P."/>
            <person name="Abt D.N."/>
            <person name="Adryan B."/>
            <person name="Aguade M."/>
            <person name="Akashi H."/>
            <person name="Anderson W.W."/>
            <person name="Aquadro C.F."/>
            <person name="Ardell D.H."/>
            <person name="Arguello R."/>
            <person name="Artieri C.G."/>
            <person name="Barbash D.A."/>
            <person name="Barker D."/>
            <person name="Barsanti P."/>
            <person name="Batterham P."/>
            <person name="Batzoglou S."/>
            <person name="Begun D."/>
            <person name="Bhutkar A."/>
            <person name="Blanco E."/>
            <person name="Bosak S.A."/>
            <person name="Bradley R.K."/>
            <person name="Brand A.D."/>
            <person name="Brent M.R."/>
            <person name="Brooks A.N."/>
            <person name="Brown R.H."/>
            <person name="Butlin R.K."/>
            <person name="Caggese C."/>
            <person name="Calvi B.R."/>
            <person name="Bernardo de Carvalho A."/>
            <person name="Caspi A."/>
            <person name="Castrezana S."/>
            <person name="Celniker S.E."/>
            <person name="Chang J.L."/>
            <person name="Chapple C."/>
            <person name="Chatterji S."/>
            <person name="Chinwalla A."/>
            <person name="Civetta A."/>
            <person name="Clifton S.W."/>
            <person name="Comeron J.M."/>
            <person name="Costello J.C."/>
            <person name="Coyne J.A."/>
            <person name="Daub J."/>
            <person name="David R.G."/>
            <person name="Delcher A.L."/>
            <person name="Delehaunty K."/>
            <person name="Do C.B."/>
            <person name="Ebling H."/>
            <person name="Edwards K."/>
            <person name="Eickbush T."/>
            <person name="Evans J.D."/>
            <person name="Filipski A."/>
            <person name="Findeiss S."/>
            <person name="Freyhult E."/>
            <person name="Fulton L."/>
            <person name="Fulton R."/>
            <person name="Garcia A.C."/>
            <person name="Gardiner A."/>
            <person name="Garfield D.A."/>
            <person name="Garvin B.E."/>
            <person name="Gibson G."/>
            <person name="Gilbert D."/>
            <person name="Gnerre S."/>
            <person name="Godfrey J."/>
            <person name="Good R."/>
            <person name="Gotea V."/>
            <person name="Gravely B."/>
            <person name="Greenberg A.J."/>
            <person name="Griffiths-Jones S."/>
            <person name="Gross S."/>
            <person name="Guigo R."/>
            <person name="Gustafson E.A."/>
            <person name="Haerty W."/>
            <person name="Hahn M.W."/>
            <person name="Halligan D.L."/>
            <person name="Halpern A.L."/>
            <person name="Halter G.M."/>
            <person name="Han M.V."/>
            <person name="Heger A."/>
            <person name="Hillier L."/>
            <person name="Hinrichs A.S."/>
            <person name="Holmes I."/>
            <person name="Hoskins R.A."/>
            <person name="Hubisz M.J."/>
            <person name="Hultmark D."/>
            <person name="Huntley M.A."/>
            <person name="Jaffe D.B."/>
            <person name="Jagadeeshan S."/>
            <person name="Jeck W.R."/>
            <person name="Johnson J."/>
            <person name="Jones C.D."/>
            <person name="Jordan W.C."/>
            <person name="Karpen G.H."/>
            <person name="Kataoka E."/>
            <person name="Keightley P.D."/>
            <person name="Kheradpour P."/>
            <person name="Kirkness E.F."/>
            <person name="Koerich L.B."/>
            <person name="Kristiansen K."/>
            <person name="Kudrna D."/>
            <person name="Kulathinal R.J."/>
            <person name="Kumar S."/>
            <person name="Kwok R."/>
            <person name="Lander E."/>
            <person name="Langley C.H."/>
            <person name="Lapoint R."/>
            <person name="Lazzaro B.P."/>
            <person name="Lee S.J."/>
            <person name="Levesque L."/>
            <person name="Li R."/>
            <person name="Lin C.F."/>
            <person name="Lin M.F."/>
            <person name="Lindblad-Toh K."/>
            <person name="Llopart A."/>
            <person name="Long M."/>
            <person name="Low L."/>
            <person name="Lozovsky E."/>
            <person name="Lu J."/>
            <person name="Luo M."/>
            <person name="Machado C.A."/>
            <person name="Makalowski W."/>
            <person name="Marzo M."/>
            <person name="Matsuda M."/>
            <person name="Matzkin L."/>
            <person name="McAllister B."/>
            <person name="McBride C.S."/>
            <person name="McKernan B."/>
            <person name="McKernan K."/>
            <person name="Mendez-Lago M."/>
            <person name="Minx P."/>
            <person name="Mollenhauer M.U."/>
            <person name="Montooth K."/>
            <person name="Mount S.M."/>
            <person name="Mu X."/>
            <person name="Myers E."/>
            <person name="Negre B."/>
            <person name="Newfeld S."/>
            <person name="Nielsen R."/>
            <person name="Noor M.A."/>
            <person name="O'Grady P."/>
            <person name="Pachter L."/>
            <person name="Papaceit M."/>
            <person name="Parisi M.J."/>
            <person name="Parisi M."/>
            <person name="Parts L."/>
            <person name="Pedersen J.S."/>
            <person name="Pesole G."/>
            <person name="Phillippy A.M."/>
            <person name="Ponting C.P."/>
            <person name="Pop M."/>
            <person name="Porcelli D."/>
            <person name="Powell J.R."/>
            <person name="Prohaska S."/>
            <person name="Pruitt K."/>
            <person name="Puig M."/>
            <person name="Quesneville H."/>
            <person name="Ram K.R."/>
            <person name="Rand D."/>
            <person name="Rasmussen M.D."/>
            <person name="Reed L.K."/>
            <person name="Reenan R."/>
            <person name="Reily A."/>
            <person name="Remington K.A."/>
            <person name="Rieger T.T."/>
            <person name="Ritchie M.G."/>
            <person name="Robin C."/>
            <person name="Rogers Y.H."/>
            <person name="Rohde C."/>
            <person name="Rozas J."/>
            <person name="Rubenfield M.J."/>
            <person name="Ruiz A."/>
            <person name="Russo S."/>
            <person name="Salzberg S.L."/>
            <person name="Sanchez-Gracia A."/>
            <person name="Saranga D.J."/>
            <person name="Sato H."/>
            <person name="Schaeffer S.W."/>
            <person name="Schatz M.C."/>
            <person name="Schlenke T."/>
            <person name="Schwartz R."/>
            <person name="Segarra C."/>
            <person name="Singh R.S."/>
            <person name="Sirot L."/>
            <person name="Sirota M."/>
            <person name="Sisneros N.B."/>
            <person name="Smith C.D."/>
            <person name="Smith T.F."/>
            <person name="Spieth J."/>
            <person name="Stage D.E."/>
            <person name="Stark A."/>
            <person name="Stephan W."/>
            <person name="Strausberg R.L."/>
            <person name="Strempel S."/>
            <person name="Sturgill D."/>
            <person name="Sutton G."/>
            <person name="Sutton G.G."/>
            <person name="Tao W."/>
            <person name="Teichmann S."/>
            <person name="Tobari Y.N."/>
            <person name="Tomimura Y."/>
            <person name="Tsolas J.M."/>
            <person name="Valente V.L."/>
            <person name="Venter E."/>
            <person name="Venter J.C."/>
            <person name="Vicario S."/>
            <person name="Vieira F.G."/>
            <person name="Vilella A.J."/>
            <person name="Villasante A."/>
            <person name="Walenz B."/>
            <person name="Wang J."/>
            <person name="Wasserman M."/>
            <person name="Watts T."/>
            <person name="Wilson D."/>
            <person name="Wilson R.K."/>
            <person name="Wing R.A."/>
            <person name="Wolfner M.F."/>
            <person name="Wong A."/>
            <person name="Wong G.K."/>
            <person name="Wu C.I."/>
            <person name="Wu G."/>
            <person name="Yamamoto D."/>
            <person name="Yang H.P."/>
            <person name="Yang S.P."/>
            <person name="Yorke J.A."/>
            <person name="Yoshida K."/>
            <person name="Zdobnov E."/>
            <person name="Zhang P."/>
            <person name="Zhang Y."/>
            <person name="Zimin A.V."/>
            <person name="Baldwin J."/>
            <person name="Abdouelleil A."/>
            <person name="Abdulkadir J."/>
            <person name="Abebe A."/>
            <person name="Abera B."/>
            <person name="Abreu J."/>
            <person name="Acer S.C."/>
            <person name="Aftuck L."/>
            <person name="Alexander A."/>
            <person name="An P."/>
            <person name="Anderson E."/>
            <person name="Anderson S."/>
            <person name="Arachi H."/>
            <person name="Azer M."/>
            <person name="Bachantsang P."/>
            <person name="Barry A."/>
            <person name="Bayul T."/>
            <person name="Berlin A."/>
            <person name="Bessette D."/>
            <person name="Bloom T."/>
            <person name="Blye J."/>
            <person name="Boguslavskiy L."/>
            <person name="Bonnet C."/>
            <person name="Boukhgalter B."/>
            <person name="Bourzgui I."/>
            <person name="Brown A."/>
            <person name="Cahill P."/>
            <person name="Channer S."/>
            <person name="Cheshatsang Y."/>
            <person name="Chuda L."/>
            <person name="Citroen M."/>
            <person name="Collymore A."/>
            <person name="Cooke P."/>
            <person name="Costello M."/>
            <person name="D'Aco K."/>
            <person name="Daza R."/>
            <person name="De Haan G."/>
            <person name="DeGray S."/>
            <person name="DeMaso C."/>
            <person name="Dhargay N."/>
            <person name="Dooley K."/>
            <person name="Dooley E."/>
            <person name="Doricent M."/>
            <person name="Dorje P."/>
            <person name="Dorjee K."/>
            <person name="Dupes A."/>
            <person name="Elong R."/>
            <person name="Falk J."/>
            <person name="Farina A."/>
            <person name="Faro S."/>
            <person name="Ferguson D."/>
            <person name="Fisher S."/>
            <person name="Foley C.D."/>
            <person name="Franke A."/>
            <person name="Friedrich D."/>
            <person name="Gadbois L."/>
            <person name="Gearin G."/>
            <person name="Gearin C.R."/>
            <person name="Giannoukos G."/>
            <person name="Goode T."/>
            <person name="Graham J."/>
            <person name="Grandbois E."/>
            <person name="Grewal S."/>
            <person name="Gyaltsen K."/>
            <person name="Hafez N."/>
            <person name="Hagos B."/>
            <person name="Hall J."/>
            <person name="Henson C."/>
            <person name="Hollinger A."/>
            <person name="Honan T."/>
            <person name="Huard M.D."/>
            <person name="Hughes L."/>
            <person name="Hurhula B."/>
            <person name="Husby M.E."/>
            <person name="Kamat A."/>
            <person name="Kanga B."/>
            <person name="Kashin S."/>
            <person name="Khazanovich D."/>
            <person name="Kisner P."/>
            <person name="Lance K."/>
            <person name="Lara M."/>
            <person name="Lee W."/>
            <person name="Lennon N."/>
            <person name="Letendre F."/>
            <person name="LeVine R."/>
            <person name="Lipovsky A."/>
            <person name="Liu X."/>
            <person name="Liu J."/>
            <person name="Liu S."/>
            <person name="Lokyitsang T."/>
            <person name="Lokyitsang Y."/>
            <person name="Lubonja R."/>
            <person name="Lui A."/>
            <person name="MacDonald P."/>
            <person name="Magnisalis V."/>
            <person name="Maru K."/>
            <person name="Matthews C."/>
            <person name="McCusker W."/>
            <person name="McDonough S."/>
            <person name="Mehta T."/>
            <person name="Meldrim J."/>
            <person name="Meneus L."/>
            <person name="Mihai O."/>
            <person name="Mihalev A."/>
            <person name="Mihova T."/>
            <person name="Mittelman R."/>
            <person name="Mlenga V."/>
            <person name="Montmayeur A."/>
            <person name="Mulrain L."/>
            <person name="Navidi A."/>
            <person name="Naylor J."/>
            <person name="Negash T."/>
            <person name="Nguyen T."/>
            <person name="Nguyen N."/>
            <person name="Nicol R."/>
            <person name="Norbu C."/>
            <person name="Norbu N."/>
            <person name="Novod N."/>
            <person name="O'Neill B."/>
            <person name="Osman S."/>
            <person name="Markiewicz E."/>
            <person name="Oyono O.L."/>
            <person name="Patti C."/>
            <person name="Phunkhang P."/>
            <person name="Pierre F."/>
            <person name="Priest M."/>
            <person name="Raghuraman S."/>
            <person name="Rege F."/>
            <person name="Reyes R."/>
            <person name="Rise C."/>
            <person name="Rogov P."/>
            <person name="Ross K."/>
            <person name="Ryan E."/>
            <person name="Settipalli S."/>
            <person name="Shea T."/>
            <person name="Sherpa N."/>
            <person name="Shi L."/>
            <person name="Shih D."/>
            <person name="Sparrow T."/>
            <person name="Spaulding J."/>
            <person name="Stalker J."/>
            <person name="Stange-Thomann N."/>
            <person name="Stavropoulos S."/>
            <person name="Stone C."/>
            <person name="Strader C."/>
            <person name="Tesfaye S."/>
            <person name="Thomson T."/>
            <person name="Thoulutsang Y."/>
            <person name="Thoulutsang D."/>
            <person name="Topham K."/>
            <person name="Topping I."/>
            <person name="Tsamla T."/>
            <person name="Vassiliev H."/>
            <person name="Vo A."/>
            <person name="Wangchuk T."/>
            <person name="Wangdi T."/>
            <person name="Weiand M."/>
            <person name="Wilkinson J."/>
            <person name="Wilson A."/>
            <person name="Yadav S."/>
            <person name="Young G."/>
            <person name="Yu Q."/>
            <person name="Zembek L."/>
            <person name="Zhong D."/>
            <person name="Zimmer A."/>
            <person name="Zwirko Z."/>
            <person name="Jaffe D.B."/>
            <person name="Alvarez P."/>
            <person name="Brockman W."/>
            <person name="Butler J."/>
            <person name="Chin C."/>
            <person name="Gnerre S."/>
            <person name="Grabherr M."/>
            <person name="Kleber M."/>
            <person name="Mauceli E."/>
            <person name="MacCallum I."/>
        </authorList>
    </citation>
    <scope>NUCLEOTIDE SEQUENCE [LARGE SCALE GENOMIC DNA]</scope>
    <source>
        <strain evidence="9">Tucson 14030-0811.24</strain>
    </source>
</reference>
<feature type="compositionally biased region" description="Basic and acidic residues" evidence="6">
    <location>
        <begin position="479"/>
        <end position="490"/>
    </location>
</feature>
<dbReference type="HOGENOM" id="CLU_365354_0_0_1"/>
<dbReference type="InParanoid" id="B4N3A6"/>
<dbReference type="InterPro" id="IPR013087">
    <property type="entry name" value="Znf_C2H2_type"/>
</dbReference>
<keyword evidence="3 5" id="KW-0863">Zinc-finger</keyword>
<feature type="compositionally biased region" description="Basic and acidic residues" evidence="6">
    <location>
        <begin position="497"/>
        <end position="510"/>
    </location>
</feature>
<feature type="region of interest" description="Disordered" evidence="6">
    <location>
        <begin position="81"/>
        <end position="203"/>
    </location>
</feature>
<feature type="region of interest" description="Disordered" evidence="6">
    <location>
        <begin position="324"/>
        <end position="357"/>
    </location>
</feature>
<dbReference type="SUPFAM" id="SSF57667">
    <property type="entry name" value="beta-beta-alpha zinc fingers"/>
    <property type="match status" value="2"/>
</dbReference>
<dbReference type="PROSITE" id="PS00028">
    <property type="entry name" value="ZINC_FINGER_C2H2_1"/>
    <property type="match status" value="5"/>
</dbReference>
<evidence type="ECO:0000256" key="6">
    <source>
        <dbReference type="SAM" id="MobiDB-lite"/>
    </source>
</evidence>
<evidence type="ECO:0000256" key="5">
    <source>
        <dbReference type="PROSITE-ProRule" id="PRU00042"/>
    </source>
</evidence>
<dbReference type="OrthoDB" id="6077919at2759"/>
<feature type="region of interest" description="Disordered" evidence="6">
    <location>
        <begin position="547"/>
        <end position="577"/>
    </location>
</feature>
<dbReference type="PANTHER" id="PTHR24403">
    <property type="entry name" value="ZINC FINGER PROTEIN"/>
    <property type="match status" value="1"/>
</dbReference>
<dbReference type="EMBL" id="CH964062">
    <property type="protein sequence ID" value="EDW78845.2"/>
    <property type="molecule type" value="Genomic_DNA"/>
</dbReference>
<dbReference type="PROSITE" id="PS50157">
    <property type="entry name" value="ZINC_FINGER_C2H2_2"/>
    <property type="match status" value="5"/>
</dbReference>
<evidence type="ECO:0000256" key="3">
    <source>
        <dbReference type="ARBA" id="ARBA00022771"/>
    </source>
</evidence>
<dbReference type="STRING" id="7260.B4N3A6"/>
<protein>
    <recommendedName>
        <fullName evidence="7">C2H2-type domain-containing protein</fullName>
    </recommendedName>
</protein>
<sequence length="709" mass="79346">MANAVKKGILCNFCQIEKDASLIYTAKKVFAGRKVIDLLQTVSQRSVPGNVTLKICNVCASNLMTMTAMIEKTQHLIEQGLDSQKKKTTTTSQVAVQQNDEHEEETPPVEVIDLDEKTDIAPENKKKSNSKKKIDLNKSKENIPLPPAPGSPKKSATSPTKKTAASKLTTSDDTPVPCSPKISASVSKKHGTPKMNKTNDADEEGDLVDAVKLTPSNNKAKKNHSLNQLFGKSETINVNVSDSENDDGPASANEVNKQTDSKPKPPSHIGAFGCKLCEFESKTAKTLKDHLKNVHNQQRPRVYFCDFCSKSFGVLKSLTEHLNSHGEIKSEETKKKDEQLPKKTKSKEPQATKPSVVDVEPTLAVLTALNEPKPAENNINQEYTFQINGESASTPKPVVARRTSMNFQCDICDAEVQTVKLMQQHMQTAHQIDKPKIFKCNVCDKHFSSKQSLEFHSDKHYQDKLKQLKLSLHQSAEEDKINLTKEDSKKSKSSSIKKPEDIEKSPVKKAKLKPEKIINLDNAEISLLSNDEESSLNQTVIKSPFKKMKAKPEEVSEQASTSNNKEKSLNKSLKQKHDSIKYTSIQENEINHEVKPHKKTRLESIAYSENDLEITGSYIEEEEPVSCDQCGKTLPSRKRLESHIQKRHAKTLICPTCMSIFSCHLEYVAHFGECDTSNGLSCGIRKCKKVFQDYTFLISHLEKKHEWRN</sequence>
<evidence type="ECO:0000256" key="4">
    <source>
        <dbReference type="ARBA" id="ARBA00022833"/>
    </source>
</evidence>
<evidence type="ECO:0000313" key="8">
    <source>
        <dbReference type="EMBL" id="EDW78845.2"/>
    </source>
</evidence>
<feature type="domain" description="C2H2-type" evidence="7">
    <location>
        <begin position="407"/>
        <end position="435"/>
    </location>
</feature>
<feature type="domain" description="C2H2-type" evidence="7">
    <location>
        <begin position="272"/>
        <end position="300"/>
    </location>
</feature>
<dbReference type="Proteomes" id="UP000007798">
    <property type="component" value="Unassembled WGS sequence"/>
</dbReference>
<dbReference type="AlphaFoldDB" id="B4N3A6"/>
<dbReference type="GO" id="GO:0005634">
    <property type="term" value="C:nucleus"/>
    <property type="evidence" value="ECO:0007669"/>
    <property type="project" value="TreeGrafter"/>
</dbReference>
<dbReference type="Pfam" id="PF13912">
    <property type="entry name" value="zf-C2H2_6"/>
    <property type="match status" value="2"/>
</dbReference>
<organism evidence="8 9">
    <name type="scientific">Drosophila willistoni</name>
    <name type="common">Fruit fly</name>
    <dbReference type="NCBI Taxonomy" id="7260"/>
    <lineage>
        <taxon>Eukaryota</taxon>
        <taxon>Metazoa</taxon>
        <taxon>Ecdysozoa</taxon>
        <taxon>Arthropoda</taxon>
        <taxon>Hexapoda</taxon>
        <taxon>Insecta</taxon>
        <taxon>Pterygota</taxon>
        <taxon>Neoptera</taxon>
        <taxon>Endopterygota</taxon>
        <taxon>Diptera</taxon>
        <taxon>Brachycera</taxon>
        <taxon>Muscomorpha</taxon>
        <taxon>Ephydroidea</taxon>
        <taxon>Drosophilidae</taxon>
        <taxon>Drosophila</taxon>
        <taxon>Sophophora</taxon>
    </lineage>
</organism>
<evidence type="ECO:0000256" key="1">
    <source>
        <dbReference type="ARBA" id="ARBA00022723"/>
    </source>
</evidence>
<dbReference type="KEGG" id="dwi:6645034"/>
<dbReference type="GO" id="GO:0045944">
    <property type="term" value="P:positive regulation of transcription by RNA polymerase II"/>
    <property type="evidence" value="ECO:0007669"/>
    <property type="project" value="TreeGrafter"/>
</dbReference>
<dbReference type="InterPro" id="IPR050688">
    <property type="entry name" value="Zinc_finger/UBP_domain"/>
</dbReference>
<keyword evidence="1" id="KW-0479">Metal-binding</keyword>
<dbReference type="Gene3D" id="3.30.160.60">
    <property type="entry name" value="Classic Zinc Finger"/>
    <property type="match status" value="2"/>
</dbReference>
<name>B4N3A6_DROWI</name>
<feature type="domain" description="C2H2-type" evidence="7">
    <location>
        <begin position="625"/>
        <end position="649"/>
    </location>
</feature>
<proteinExistence type="predicted"/>
<dbReference type="PANTHER" id="PTHR24403:SF67">
    <property type="entry name" value="FI01116P-RELATED"/>
    <property type="match status" value="1"/>
</dbReference>
<dbReference type="GO" id="GO:0008270">
    <property type="term" value="F:zinc ion binding"/>
    <property type="evidence" value="ECO:0007669"/>
    <property type="project" value="UniProtKB-KW"/>
</dbReference>
<feature type="compositionally biased region" description="Basic and acidic residues" evidence="6">
    <location>
        <begin position="564"/>
        <end position="577"/>
    </location>
</feature>
<feature type="region of interest" description="Disordered" evidence="6">
    <location>
        <begin position="239"/>
        <end position="267"/>
    </location>
</feature>
<accession>B4N3A6</accession>
<feature type="compositionally biased region" description="Basic and acidic residues" evidence="6">
    <location>
        <begin position="114"/>
        <end position="141"/>
    </location>
</feature>
<keyword evidence="2" id="KW-0677">Repeat</keyword>
<dbReference type="FunCoup" id="B4N3A6">
    <property type="interactions" value="455"/>
</dbReference>
<feature type="region of interest" description="Disordered" evidence="6">
    <location>
        <begin position="479"/>
        <end position="510"/>
    </location>
</feature>
<keyword evidence="9" id="KW-1185">Reference proteome</keyword>
<feature type="domain" description="C2H2-type" evidence="7">
    <location>
        <begin position="303"/>
        <end position="330"/>
    </location>
</feature>
<feature type="domain" description="C2H2-type" evidence="7">
    <location>
        <begin position="438"/>
        <end position="465"/>
    </location>
</feature>
<feature type="compositionally biased region" description="Low complexity" evidence="6">
    <location>
        <begin position="151"/>
        <end position="171"/>
    </location>
</feature>
<dbReference type="eggNOG" id="KOG1721">
    <property type="taxonomic scope" value="Eukaryota"/>
</dbReference>
<dbReference type="InterPro" id="IPR036236">
    <property type="entry name" value="Znf_C2H2_sf"/>
</dbReference>
<keyword evidence="4" id="KW-0862">Zinc</keyword>
<gene>
    <name evidence="8" type="primary">Dwil\GK12499</name>
    <name evidence="8" type="ORF">Dwil_GK12499</name>
</gene>